<dbReference type="PROSITE" id="PS00099">
    <property type="entry name" value="THIOLASE_3"/>
    <property type="match status" value="1"/>
</dbReference>
<dbReference type="CDD" id="cd00751">
    <property type="entry name" value="thiolase"/>
    <property type="match status" value="1"/>
</dbReference>
<evidence type="ECO:0000313" key="15">
    <source>
        <dbReference type="Proteomes" id="UP001498771"/>
    </source>
</evidence>
<evidence type="ECO:0000256" key="7">
    <source>
        <dbReference type="ARBA" id="ARBA00022946"/>
    </source>
</evidence>
<dbReference type="InterPro" id="IPR020616">
    <property type="entry name" value="Thiolase_N"/>
</dbReference>
<keyword evidence="5 11" id="KW-0808">Transferase</keyword>
<evidence type="ECO:0000259" key="12">
    <source>
        <dbReference type="Pfam" id="PF00108"/>
    </source>
</evidence>
<evidence type="ECO:0000256" key="11">
    <source>
        <dbReference type="RuleBase" id="RU003557"/>
    </source>
</evidence>
<name>A0ABR1EY11_9ASCO</name>
<accession>A0ABR1EY11</accession>
<feature type="domain" description="Thiolase N-terminal" evidence="12">
    <location>
        <begin position="17"/>
        <end position="135"/>
    </location>
</feature>
<comment type="subunit">
    <text evidence="3">Homotetramer.</text>
</comment>
<keyword evidence="15" id="KW-1185">Reference proteome</keyword>
<evidence type="ECO:0000259" key="13">
    <source>
        <dbReference type="Pfam" id="PF02803"/>
    </source>
</evidence>
<dbReference type="PIRSF" id="PIRSF000429">
    <property type="entry name" value="Ac-CoA_Ac_transf"/>
    <property type="match status" value="1"/>
</dbReference>
<dbReference type="PANTHER" id="PTHR18919:SF156">
    <property type="entry name" value="ACETYL-COA ACETYLTRANSFERASE, MITOCHONDRIAL"/>
    <property type="match status" value="1"/>
</dbReference>
<dbReference type="PANTHER" id="PTHR18919">
    <property type="entry name" value="ACETYL-COA C-ACYLTRANSFERASE"/>
    <property type="match status" value="1"/>
</dbReference>
<evidence type="ECO:0000313" key="14">
    <source>
        <dbReference type="EMBL" id="KAK7202382.1"/>
    </source>
</evidence>
<evidence type="ECO:0000256" key="10">
    <source>
        <dbReference type="ARBA" id="ARBA00023315"/>
    </source>
</evidence>
<organism evidence="14 15">
    <name type="scientific">Myxozyma melibiosi</name>
    <dbReference type="NCBI Taxonomy" id="54550"/>
    <lineage>
        <taxon>Eukaryota</taxon>
        <taxon>Fungi</taxon>
        <taxon>Dikarya</taxon>
        <taxon>Ascomycota</taxon>
        <taxon>Saccharomycotina</taxon>
        <taxon>Lipomycetes</taxon>
        <taxon>Lipomycetales</taxon>
        <taxon>Lipomycetaceae</taxon>
        <taxon>Myxozyma</taxon>
    </lineage>
</organism>
<evidence type="ECO:0000256" key="5">
    <source>
        <dbReference type="ARBA" id="ARBA00022679"/>
    </source>
</evidence>
<evidence type="ECO:0000256" key="6">
    <source>
        <dbReference type="ARBA" id="ARBA00022723"/>
    </source>
</evidence>
<dbReference type="Pfam" id="PF00108">
    <property type="entry name" value="Thiolase_N"/>
    <property type="match status" value="2"/>
</dbReference>
<keyword evidence="10 11" id="KW-0012">Acyltransferase</keyword>
<feature type="domain" description="Thiolase C-terminal" evidence="13">
    <location>
        <begin position="249"/>
        <end position="368"/>
    </location>
</feature>
<dbReference type="InterPro" id="IPR020617">
    <property type="entry name" value="Thiolase_C"/>
</dbReference>
<dbReference type="RefSeq" id="XP_064765415.1">
    <property type="nucleotide sequence ID" value="XM_064911251.1"/>
</dbReference>
<dbReference type="EC" id="2.3.1.9" evidence="4"/>
<keyword evidence="9" id="KW-0496">Mitochondrion</keyword>
<dbReference type="Proteomes" id="UP001498771">
    <property type="component" value="Unassembled WGS sequence"/>
</dbReference>
<dbReference type="GeneID" id="90036763"/>
<evidence type="ECO:0000256" key="4">
    <source>
        <dbReference type="ARBA" id="ARBA00012705"/>
    </source>
</evidence>
<comment type="similarity">
    <text evidence="2 11">Belongs to the thiolase-like superfamily. Thiolase family.</text>
</comment>
<evidence type="ECO:0000256" key="3">
    <source>
        <dbReference type="ARBA" id="ARBA00011881"/>
    </source>
</evidence>
<keyword evidence="8" id="KW-0630">Potassium</keyword>
<comment type="subcellular location">
    <subcellularLocation>
        <location evidence="1">Mitochondrion</location>
    </subcellularLocation>
</comment>
<proteinExistence type="inferred from homology"/>
<protein>
    <recommendedName>
        <fullName evidence="4">acetyl-CoA C-acetyltransferase</fullName>
        <ecNumber evidence="4">2.3.1.9</ecNumber>
    </recommendedName>
</protein>
<gene>
    <name evidence="14" type="ORF">BZA70DRAFT_270112</name>
</gene>
<comment type="caution">
    <text evidence="14">The sequence shown here is derived from an EMBL/GenBank/DDBJ whole genome shotgun (WGS) entry which is preliminary data.</text>
</comment>
<dbReference type="Pfam" id="PF02803">
    <property type="entry name" value="Thiolase_C"/>
    <property type="match status" value="1"/>
</dbReference>
<evidence type="ECO:0000256" key="1">
    <source>
        <dbReference type="ARBA" id="ARBA00004173"/>
    </source>
</evidence>
<dbReference type="InterPro" id="IPR016039">
    <property type="entry name" value="Thiolase-like"/>
</dbReference>
<dbReference type="SUPFAM" id="SSF53901">
    <property type="entry name" value="Thiolase-like"/>
    <property type="match status" value="1"/>
</dbReference>
<feature type="domain" description="Thiolase N-terminal" evidence="12">
    <location>
        <begin position="148"/>
        <end position="238"/>
    </location>
</feature>
<keyword evidence="7" id="KW-0809">Transit peptide</keyword>
<dbReference type="Gene3D" id="3.40.47.10">
    <property type="match status" value="1"/>
</dbReference>
<evidence type="ECO:0000256" key="9">
    <source>
        <dbReference type="ARBA" id="ARBA00023128"/>
    </source>
</evidence>
<sequence>MRGFRSSSRLRREGDDVYIVSAARTAVGKYQGAFKETSAGDLGVAAIKAAVYKSGLRDLSEVPEIYFGKAFQKTNEMLGKEVVLGAGFPSSTDVTTINKQSASGMKAVILAARNIQSGAANVMVAAGMESTSRSLSSLDDSSDGVWGMNFIAEETAKKHEISQSKLSSYETESYRRAKSALESGLFKFEIAPVAITTSSSEAKIMIERDELIHEQAEQAKSLNSSGDGAAAVVLVAESRLDDEADDLIRPLGRIVSYAEVATSVADALIAPSLCIPTALRKAGRSITDITKFEISGSSAVVPLVNSKLLGLDLAMVNAKGGDLAMGHTFGASGCRMLVTLLYSLKEGEYGVASVCDGSGGASAIVVQRM</sequence>
<evidence type="ECO:0000256" key="8">
    <source>
        <dbReference type="ARBA" id="ARBA00022958"/>
    </source>
</evidence>
<dbReference type="EMBL" id="JBBJBU010000019">
    <property type="protein sequence ID" value="KAK7202382.1"/>
    <property type="molecule type" value="Genomic_DNA"/>
</dbReference>
<dbReference type="InterPro" id="IPR020610">
    <property type="entry name" value="Thiolase_AS"/>
</dbReference>
<keyword evidence="6" id="KW-0479">Metal-binding</keyword>
<reference evidence="14 15" key="1">
    <citation type="submission" date="2024-03" db="EMBL/GenBank/DDBJ databases">
        <title>Genome-scale model development and genomic sequencing of the oleaginous clade Lipomyces.</title>
        <authorList>
            <consortium name="Lawrence Berkeley National Laboratory"/>
            <person name="Czajka J.J."/>
            <person name="Han Y."/>
            <person name="Kim J."/>
            <person name="Mondo S.J."/>
            <person name="Hofstad B.A."/>
            <person name="Robles A."/>
            <person name="Haridas S."/>
            <person name="Riley R."/>
            <person name="LaButti K."/>
            <person name="Pangilinan J."/>
            <person name="Andreopoulos W."/>
            <person name="Lipzen A."/>
            <person name="Yan J."/>
            <person name="Wang M."/>
            <person name="Ng V."/>
            <person name="Grigoriev I.V."/>
            <person name="Spatafora J.W."/>
            <person name="Magnuson J.K."/>
            <person name="Baker S.E."/>
            <person name="Pomraning K.R."/>
        </authorList>
    </citation>
    <scope>NUCLEOTIDE SEQUENCE [LARGE SCALE GENOMIC DNA]</scope>
    <source>
        <strain evidence="14 15">Phaff 52-87</strain>
    </source>
</reference>
<evidence type="ECO:0000256" key="2">
    <source>
        <dbReference type="ARBA" id="ARBA00010982"/>
    </source>
</evidence>
<dbReference type="InterPro" id="IPR002155">
    <property type="entry name" value="Thiolase"/>
</dbReference>